<evidence type="ECO:0000313" key="3">
    <source>
        <dbReference type="Proteomes" id="UP000283530"/>
    </source>
</evidence>
<keyword evidence="3" id="KW-1185">Reference proteome</keyword>
<protein>
    <submittedName>
        <fullName evidence="2">Methyltransferase-like protein 22 isoform X1</fullName>
    </submittedName>
</protein>
<dbReference type="InterPro" id="IPR038899">
    <property type="entry name" value="METTL22"/>
</dbReference>
<sequence length="413" mass="45829">MFGLININQNTPSIDEPAVSKTARVAQGTAARGRITRPQPVLGYEESGLSELIPTQDQLRRRDEMAGEAGKDNETEDPTTPAKPGIDPTVDHVMSEVHLGCPPHFSHSYNSHFTFSEPCTMKGRYEGLVSGEETPTRQVLSLDEDGDLVLTRQKKPSTNYGVTIQHKITSLIPSVGLQVWRGALVLADFILHKIFTSSDFNDIVSLELGAGTGLVGILLARVAKTVFLTDYDNEVLDNCVTNVDVNSGLFKHNGTSVYVRKLDWKKSWPPLAAAECGFPSPQRYMYSWTSSEVKEAEGASLLLAADVIYSDDLTDAFFNIVERLMSRGVKKVLYMALEKRYNFSLDDLDVVANGYSRFRSYLQNEEGGLNKDQQVLWASVLILGRSHNSLENMIEEMIKRFGGLNMPLEEAID</sequence>
<evidence type="ECO:0000256" key="1">
    <source>
        <dbReference type="SAM" id="MobiDB-lite"/>
    </source>
</evidence>
<dbReference type="PANTHER" id="PTHR23108:SF0">
    <property type="entry name" value="METHYLTRANSFERASE-LIKE PROTEIN 22"/>
    <property type="match status" value="1"/>
</dbReference>
<accession>A0A443NB12</accession>
<dbReference type="PANTHER" id="PTHR23108">
    <property type="entry name" value="METHYLTRANSFERASE-RELATED"/>
    <property type="match status" value="1"/>
</dbReference>
<dbReference type="InterPro" id="IPR029063">
    <property type="entry name" value="SAM-dependent_MTases_sf"/>
</dbReference>
<reference evidence="2 3" key="1">
    <citation type="journal article" date="2019" name="Nat. Plants">
        <title>Stout camphor tree genome fills gaps in understanding of flowering plant genome evolution.</title>
        <authorList>
            <person name="Chaw S.M."/>
            <person name="Liu Y.C."/>
            <person name="Wu Y.W."/>
            <person name="Wang H.Y."/>
            <person name="Lin C.I."/>
            <person name="Wu C.S."/>
            <person name="Ke H.M."/>
            <person name="Chang L.Y."/>
            <person name="Hsu C.Y."/>
            <person name="Yang H.T."/>
            <person name="Sudianto E."/>
            <person name="Hsu M.H."/>
            <person name="Wu K.P."/>
            <person name="Wang L.N."/>
            <person name="Leebens-Mack J.H."/>
            <person name="Tsai I.J."/>
        </authorList>
    </citation>
    <scope>NUCLEOTIDE SEQUENCE [LARGE SCALE GENOMIC DNA]</scope>
    <source>
        <strain evidence="3">cv. Chaw 1501</strain>
        <tissue evidence="2">Young leaves</tissue>
    </source>
</reference>
<dbReference type="GO" id="GO:0008276">
    <property type="term" value="F:protein methyltransferase activity"/>
    <property type="evidence" value="ECO:0007669"/>
    <property type="project" value="InterPro"/>
</dbReference>
<feature type="region of interest" description="Disordered" evidence="1">
    <location>
        <begin position="46"/>
        <end position="86"/>
    </location>
</feature>
<dbReference type="AlphaFoldDB" id="A0A443NB12"/>
<dbReference type="Pfam" id="PF10294">
    <property type="entry name" value="Methyltransf_16"/>
    <property type="match status" value="1"/>
</dbReference>
<proteinExistence type="predicted"/>
<name>A0A443NB12_9MAGN</name>
<keyword evidence="2" id="KW-0808">Transferase</keyword>
<dbReference type="OrthoDB" id="46564at2759"/>
<gene>
    <name evidence="2" type="ORF">CKAN_00409200</name>
</gene>
<dbReference type="STRING" id="337451.A0A443NB12"/>
<comment type="caution">
    <text evidence="2">The sequence shown here is derived from an EMBL/GenBank/DDBJ whole genome shotgun (WGS) entry which is preliminary data.</text>
</comment>
<dbReference type="GO" id="GO:0005634">
    <property type="term" value="C:nucleus"/>
    <property type="evidence" value="ECO:0007669"/>
    <property type="project" value="TreeGrafter"/>
</dbReference>
<dbReference type="SUPFAM" id="SSF53335">
    <property type="entry name" value="S-adenosyl-L-methionine-dependent methyltransferases"/>
    <property type="match status" value="1"/>
</dbReference>
<dbReference type="InterPro" id="IPR019410">
    <property type="entry name" value="Methyltransf_16"/>
</dbReference>
<dbReference type="EMBL" id="QPKB01000002">
    <property type="protein sequence ID" value="RWR75696.1"/>
    <property type="molecule type" value="Genomic_DNA"/>
</dbReference>
<evidence type="ECO:0000313" key="2">
    <source>
        <dbReference type="EMBL" id="RWR75696.1"/>
    </source>
</evidence>
<keyword evidence="2" id="KW-0489">Methyltransferase</keyword>
<dbReference type="Gene3D" id="3.40.50.150">
    <property type="entry name" value="Vaccinia Virus protein VP39"/>
    <property type="match status" value="1"/>
</dbReference>
<dbReference type="GO" id="GO:0032259">
    <property type="term" value="P:methylation"/>
    <property type="evidence" value="ECO:0007669"/>
    <property type="project" value="UniProtKB-KW"/>
</dbReference>
<organism evidence="2 3">
    <name type="scientific">Cinnamomum micranthum f. kanehirae</name>
    <dbReference type="NCBI Taxonomy" id="337451"/>
    <lineage>
        <taxon>Eukaryota</taxon>
        <taxon>Viridiplantae</taxon>
        <taxon>Streptophyta</taxon>
        <taxon>Embryophyta</taxon>
        <taxon>Tracheophyta</taxon>
        <taxon>Spermatophyta</taxon>
        <taxon>Magnoliopsida</taxon>
        <taxon>Magnoliidae</taxon>
        <taxon>Laurales</taxon>
        <taxon>Lauraceae</taxon>
        <taxon>Cinnamomum</taxon>
    </lineage>
</organism>
<feature type="compositionally biased region" description="Basic and acidic residues" evidence="1">
    <location>
        <begin position="58"/>
        <end position="73"/>
    </location>
</feature>
<dbReference type="Proteomes" id="UP000283530">
    <property type="component" value="Unassembled WGS sequence"/>
</dbReference>